<organism evidence="2 3">
    <name type="scientific">Romanomermis culicivorax</name>
    <name type="common">Nematode worm</name>
    <dbReference type="NCBI Taxonomy" id="13658"/>
    <lineage>
        <taxon>Eukaryota</taxon>
        <taxon>Metazoa</taxon>
        <taxon>Ecdysozoa</taxon>
        <taxon>Nematoda</taxon>
        <taxon>Enoplea</taxon>
        <taxon>Dorylaimia</taxon>
        <taxon>Mermithida</taxon>
        <taxon>Mermithoidea</taxon>
        <taxon>Mermithidae</taxon>
        <taxon>Romanomermis</taxon>
    </lineage>
</organism>
<accession>A0A915J2V2</accession>
<evidence type="ECO:0000256" key="1">
    <source>
        <dbReference type="SAM" id="SignalP"/>
    </source>
</evidence>
<dbReference type="WBParaSite" id="nRc.2.0.1.t20203-RA">
    <property type="protein sequence ID" value="nRc.2.0.1.t20203-RA"/>
    <property type="gene ID" value="nRc.2.0.1.g20203"/>
</dbReference>
<reference evidence="3" key="1">
    <citation type="submission" date="2022-11" db="UniProtKB">
        <authorList>
            <consortium name="WormBaseParasite"/>
        </authorList>
    </citation>
    <scope>IDENTIFICATION</scope>
</reference>
<evidence type="ECO:0000313" key="2">
    <source>
        <dbReference type="Proteomes" id="UP000887565"/>
    </source>
</evidence>
<feature type="signal peptide" evidence="1">
    <location>
        <begin position="1"/>
        <end position="23"/>
    </location>
</feature>
<proteinExistence type="predicted"/>
<evidence type="ECO:0000313" key="3">
    <source>
        <dbReference type="WBParaSite" id="nRc.2.0.1.t20203-RA"/>
    </source>
</evidence>
<feature type="chain" id="PRO_5037724277" evidence="1">
    <location>
        <begin position="24"/>
        <end position="152"/>
    </location>
</feature>
<name>A0A915J2V2_ROMCU</name>
<protein>
    <submittedName>
        <fullName evidence="3">Uncharacterized protein</fullName>
    </submittedName>
</protein>
<keyword evidence="2" id="KW-1185">Reference proteome</keyword>
<dbReference type="Proteomes" id="UP000887565">
    <property type="component" value="Unplaced"/>
</dbReference>
<keyword evidence="1" id="KW-0732">Signal</keyword>
<sequence>MFKYLPVVLLILAWTYDEDVVDGLHWTTENKHWFDVDESTDYPVDMELWRHEFPFGMTPAEKFLEMTTTIGQHPMETCFYSPLIKKCARKIAKHMKLRCFTHGQCPTYEMTNKQMVRKMLCNGEIPTTFCATMSSHGMNFPWYKKHEFEYIY</sequence>
<dbReference type="AlphaFoldDB" id="A0A915J2V2"/>